<dbReference type="EMBL" id="BONW01000002">
    <property type="protein sequence ID" value="GIG85784.1"/>
    <property type="molecule type" value="Genomic_DNA"/>
</dbReference>
<feature type="compositionally biased region" description="Gly residues" evidence="1">
    <location>
        <begin position="46"/>
        <end position="58"/>
    </location>
</feature>
<dbReference type="RefSeq" id="WP_203864459.1">
    <property type="nucleotide sequence ID" value="NZ_BONW01000002.1"/>
</dbReference>
<sequence>MAESWQTLDEIREARARFEAALKWTRPVLHGIGFAPAESEGRDGEGANGDGPDGGGQAVLGETGSEISFVRVNDGEALLSAAVLATVADWHGDTGWVRLDRDQLAAAIELLTPAEACREVPHPNLRVWRDVQRWSWDEGTLVAVFDADLDKPTADPYVLALREVVASGRQGVPPGEVRSWPPPGADDHPLRVAWQARWPQTPPVGHRLRWLGDHWVRFHVLPDARRHPGTEDEYATVLHRHHTLLDELRGELPELLVITLELAGRPVPGNRTPIMADLLPDAECWTVLSWPDLHPQLLFAHAYVSPLPRQSDRLEPLLRAVADGRVTDVVVAPPDLSWLYAPYDGGADVLLGTPELRDELRAGHPDWLSHQLGGK</sequence>
<dbReference type="InterPro" id="IPR024976">
    <property type="entry name" value="DUF3885"/>
</dbReference>
<dbReference type="Proteomes" id="UP000646749">
    <property type="component" value="Unassembled WGS sequence"/>
</dbReference>
<organism evidence="3 4">
    <name type="scientific">Plantactinospora endophytica</name>
    <dbReference type="NCBI Taxonomy" id="673535"/>
    <lineage>
        <taxon>Bacteria</taxon>
        <taxon>Bacillati</taxon>
        <taxon>Actinomycetota</taxon>
        <taxon>Actinomycetes</taxon>
        <taxon>Micromonosporales</taxon>
        <taxon>Micromonosporaceae</taxon>
        <taxon>Plantactinospora</taxon>
    </lineage>
</organism>
<name>A0ABQ4DTK7_9ACTN</name>
<evidence type="ECO:0000313" key="4">
    <source>
        <dbReference type="Proteomes" id="UP000646749"/>
    </source>
</evidence>
<evidence type="ECO:0000256" key="1">
    <source>
        <dbReference type="SAM" id="MobiDB-lite"/>
    </source>
</evidence>
<evidence type="ECO:0000259" key="2">
    <source>
        <dbReference type="Pfam" id="PF13021"/>
    </source>
</evidence>
<accession>A0ABQ4DTK7</accession>
<feature type="region of interest" description="Disordered" evidence="1">
    <location>
        <begin position="34"/>
        <end position="60"/>
    </location>
</feature>
<dbReference type="Pfam" id="PF13021">
    <property type="entry name" value="DUF3885"/>
    <property type="match status" value="1"/>
</dbReference>
<comment type="caution">
    <text evidence="3">The sequence shown here is derived from an EMBL/GenBank/DDBJ whole genome shotgun (WGS) entry which is preliminary data.</text>
</comment>
<protein>
    <recommendedName>
        <fullName evidence="2">DUF3885 domain-containing protein</fullName>
    </recommendedName>
</protein>
<gene>
    <name evidence="3" type="ORF">Pen02_07200</name>
</gene>
<keyword evidence="4" id="KW-1185">Reference proteome</keyword>
<evidence type="ECO:0000313" key="3">
    <source>
        <dbReference type="EMBL" id="GIG85784.1"/>
    </source>
</evidence>
<feature type="domain" description="DUF3885" evidence="2">
    <location>
        <begin position="212"/>
        <end position="369"/>
    </location>
</feature>
<proteinExistence type="predicted"/>
<reference evidence="3 4" key="1">
    <citation type="submission" date="2021-01" db="EMBL/GenBank/DDBJ databases">
        <title>Whole genome shotgun sequence of Plantactinospora endophytica NBRC 110450.</title>
        <authorList>
            <person name="Komaki H."/>
            <person name="Tamura T."/>
        </authorList>
    </citation>
    <scope>NUCLEOTIDE SEQUENCE [LARGE SCALE GENOMIC DNA]</scope>
    <source>
        <strain evidence="3 4">NBRC 110450</strain>
    </source>
</reference>